<evidence type="ECO:0000256" key="1">
    <source>
        <dbReference type="ARBA" id="ARBA00022714"/>
    </source>
</evidence>
<feature type="domain" description="Rieske" evidence="7">
    <location>
        <begin position="3"/>
        <end position="101"/>
    </location>
</feature>
<evidence type="ECO:0000256" key="2">
    <source>
        <dbReference type="ARBA" id="ARBA00022723"/>
    </source>
</evidence>
<dbReference type="CDD" id="cd03467">
    <property type="entry name" value="Rieske"/>
    <property type="match status" value="1"/>
</dbReference>
<evidence type="ECO:0000256" key="6">
    <source>
        <dbReference type="ARBA" id="ARBA00038001"/>
    </source>
</evidence>
<dbReference type="AlphaFoldDB" id="A0A127M4Z3"/>
<dbReference type="PANTHER" id="PTHR21496">
    <property type="entry name" value="FERREDOXIN-RELATED"/>
    <property type="match status" value="1"/>
</dbReference>
<keyword evidence="1" id="KW-0001">2Fe-2S</keyword>
<dbReference type="InterPro" id="IPR017941">
    <property type="entry name" value="Rieske_2Fe-2S"/>
</dbReference>
<evidence type="ECO:0000313" key="9">
    <source>
        <dbReference type="Proteomes" id="UP000074119"/>
    </source>
</evidence>
<name>A0A127M4Z3_9GAMM</name>
<comment type="cofactor">
    <cofactor evidence="5">
        <name>[2Fe-2S] cluster</name>
        <dbReference type="ChEBI" id="CHEBI:190135"/>
    </cofactor>
</comment>
<dbReference type="GO" id="GO:0046872">
    <property type="term" value="F:metal ion binding"/>
    <property type="evidence" value="ECO:0007669"/>
    <property type="project" value="UniProtKB-KW"/>
</dbReference>
<accession>A0A127M4Z3</accession>
<dbReference type="RefSeq" id="WP_008247813.1">
    <property type="nucleotide sequence ID" value="NZ_CP014544.1"/>
</dbReference>
<dbReference type="Pfam" id="PF00355">
    <property type="entry name" value="Rieske"/>
    <property type="match status" value="1"/>
</dbReference>
<evidence type="ECO:0000256" key="3">
    <source>
        <dbReference type="ARBA" id="ARBA00023004"/>
    </source>
</evidence>
<evidence type="ECO:0000256" key="4">
    <source>
        <dbReference type="ARBA" id="ARBA00023014"/>
    </source>
</evidence>
<dbReference type="PROSITE" id="PS51296">
    <property type="entry name" value="RIESKE"/>
    <property type="match status" value="1"/>
</dbReference>
<dbReference type="GO" id="GO:0051537">
    <property type="term" value="F:2 iron, 2 sulfur cluster binding"/>
    <property type="evidence" value="ECO:0007669"/>
    <property type="project" value="UniProtKB-KW"/>
</dbReference>
<evidence type="ECO:0000313" key="8">
    <source>
        <dbReference type="EMBL" id="AMO68299.1"/>
    </source>
</evidence>
<evidence type="ECO:0000259" key="7">
    <source>
        <dbReference type="PROSITE" id="PS51296"/>
    </source>
</evidence>
<gene>
    <name evidence="8" type="ORF">AZF00_08270</name>
</gene>
<evidence type="ECO:0000256" key="5">
    <source>
        <dbReference type="ARBA" id="ARBA00034078"/>
    </source>
</evidence>
<dbReference type="Gene3D" id="2.102.10.10">
    <property type="entry name" value="Rieske [2Fe-2S] iron-sulphur domain"/>
    <property type="match status" value="1"/>
</dbReference>
<keyword evidence="2" id="KW-0479">Metal-binding</keyword>
<keyword evidence="3" id="KW-0408">Iron</keyword>
<protein>
    <submittedName>
        <fullName evidence="8">Rieske (2Fe-2S) protein</fullName>
    </submittedName>
</protein>
<dbReference type="EMBL" id="CP014544">
    <property type="protein sequence ID" value="AMO68299.1"/>
    <property type="molecule type" value="Genomic_DNA"/>
</dbReference>
<reference evidence="8 9" key="1">
    <citation type="submission" date="2015-12" db="EMBL/GenBank/DDBJ databases">
        <authorList>
            <person name="Shamseldin A."/>
            <person name="Moawad H."/>
            <person name="Abd El-Rahim W.M."/>
            <person name="Sadowsky M.J."/>
        </authorList>
    </citation>
    <scope>NUCLEOTIDE SEQUENCE [LARGE SCALE GENOMIC DNA]</scope>
    <source>
        <strain evidence="8 9">SM2</strain>
    </source>
</reference>
<dbReference type="Proteomes" id="UP000074119">
    <property type="component" value="Chromosome"/>
</dbReference>
<dbReference type="STRING" id="1470434.AZF00_08270"/>
<comment type="similarity">
    <text evidence="6">Belongs to the bacterial ring-hydroxylating dioxygenase ferredoxin component family.</text>
</comment>
<dbReference type="InterPro" id="IPR036922">
    <property type="entry name" value="Rieske_2Fe-2S_sf"/>
</dbReference>
<dbReference type="SUPFAM" id="SSF50022">
    <property type="entry name" value="ISP domain"/>
    <property type="match status" value="1"/>
</dbReference>
<organism evidence="8 9">
    <name type="scientific">Zhongshania aliphaticivorans</name>
    <dbReference type="NCBI Taxonomy" id="1470434"/>
    <lineage>
        <taxon>Bacteria</taxon>
        <taxon>Pseudomonadati</taxon>
        <taxon>Pseudomonadota</taxon>
        <taxon>Gammaproteobacteria</taxon>
        <taxon>Cellvibrionales</taxon>
        <taxon>Spongiibacteraceae</taxon>
        <taxon>Zhongshania</taxon>
    </lineage>
</organism>
<dbReference type="PANTHER" id="PTHR21496:SF0">
    <property type="entry name" value="RIESKE DOMAIN-CONTAINING PROTEIN"/>
    <property type="match status" value="1"/>
</dbReference>
<proteinExistence type="inferred from homology"/>
<sequence>MRYYSLEKLINLYDGYRKVFKIDSHHLMLLQIDGQRYLIESQCPHREYPLRSSDVEGGELVCPQHGYRFDIRSGELLAASEEPCRNLRCYTLADRDNEVGVMLAE</sequence>
<keyword evidence="4" id="KW-0411">Iron-sulfur</keyword>
<dbReference type="KEGG" id="zal:AZF00_08270"/>